<dbReference type="FunFam" id="2.30.30.40:FF:000072">
    <property type="entry name" value="Unconventional Myosin IB"/>
    <property type="match status" value="1"/>
</dbReference>
<protein>
    <submittedName>
        <fullName evidence="5">Protein csh3</fullName>
    </submittedName>
</protein>
<dbReference type="InterPro" id="IPR050670">
    <property type="entry name" value="STAM"/>
</dbReference>
<dbReference type="SMART" id="SM00326">
    <property type="entry name" value="SH3"/>
    <property type="match status" value="1"/>
</dbReference>
<dbReference type="AlphaFoldDB" id="R4XAS5"/>
<comment type="caution">
    <text evidence="5">The sequence shown here is derived from an EMBL/GenBank/DDBJ whole genome shotgun (WGS) entry which is preliminary data.</text>
</comment>
<gene>
    <name evidence="5" type="ORF">TAPDE_001192</name>
</gene>
<feature type="region of interest" description="Disordered" evidence="3">
    <location>
        <begin position="61"/>
        <end position="91"/>
    </location>
</feature>
<accession>R4XAS5</accession>
<dbReference type="PRINTS" id="PR00452">
    <property type="entry name" value="SH3DOMAIN"/>
</dbReference>
<dbReference type="STRING" id="1097556.R4XAS5"/>
<dbReference type="Proteomes" id="UP000013776">
    <property type="component" value="Unassembled WGS sequence"/>
</dbReference>
<evidence type="ECO:0000256" key="1">
    <source>
        <dbReference type="ARBA" id="ARBA00022443"/>
    </source>
</evidence>
<dbReference type="Gene3D" id="2.30.30.40">
    <property type="entry name" value="SH3 Domains"/>
    <property type="match status" value="1"/>
</dbReference>
<organism evidence="5 6">
    <name type="scientific">Taphrina deformans (strain PYCC 5710 / ATCC 11124 / CBS 356.35 / IMI 108563 / JCM 9778 / NBRC 8474)</name>
    <name type="common">Peach leaf curl fungus</name>
    <name type="synonym">Lalaria deformans</name>
    <dbReference type="NCBI Taxonomy" id="1097556"/>
    <lineage>
        <taxon>Eukaryota</taxon>
        <taxon>Fungi</taxon>
        <taxon>Dikarya</taxon>
        <taxon>Ascomycota</taxon>
        <taxon>Taphrinomycotina</taxon>
        <taxon>Taphrinomycetes</taxon>
        <taxon>Taphrinales</taxon>
        <taxon>Taphrinaceae</taxon>
        <taxon>Taphrina</taxon>
    </lineage>
</organism>
<dbReference type="CDD" id="cd00174">
    <property type="entry name" value="SH3"/>
    <property type="match status" value="1"/>
</dbReference>
<dbReference type="SUPFAM" id="SSF50044">
    <property type="entry name" value="SH3-domain"/>
    <property type="match status" value="1"/>
</dbReference>
<dbReference type="Pfam" id="PF00018">
    <property type="entry name" value="SH3_1"/>
    <property type="match status" value="1"/>
</dbReference>
<dbReference type="PANTHER" id="PTHR45929:SF7">
    <property type="entry name" value="LAS SEVENTEEN-BINDING PROTEIN 1"/>
    <property type="match status" value="1"/>
</dbReference>
<evidence type="ECO:0000259" key="4">
    <source>
        <dbReference type="PROSITE" id="PS50002"/>
    </source>
</evidence>
<feature type="domain" description="SH3" evidence="4">
    <location>
        <begin position="93"/>
        <end position="152"/>
    </location>
</feature>
<evidence type="ECO:0000256" key="3">
    <source>
        <dbReference type="SAM" id="MobiDB-lite"/>
    </source>
</evidence>
<dbReference type="OrthoDB" id="6250593at2759"/>
<dbReference type="VEuPathDB" id="FungiDB:TAPDE_001192"/>
<dbReference type="eggNOG" id="KOG3601">
    <property type="taxonomic scope" value="Eukaryota"/>
</dbReference>
<dbReference type="PANTHER" id="PTHR45929">
    <property type="entry name" value="JAK PATHWAY SIGNAL TRANSDUCTION ADAPTOR MOLECULE"/>
    <property type="match status" value="1"/>
</dbReference>
<keyword evidence="6" id="KW-1185">Reference proteome</keyword>
<evidence type="ECO:0000313" key="5">
    <source>
        <dbReference type="EMBL" id="CCG81423.1"/>
    </source>
</evidence>
<evidence type="ECO:0000313" key="6">
    <source>
        <dbReference type="Proteomes" id="UP000013776"/>
    </source>
</evidence>
<proteinExistence type="predicted"/>
<keyword evidence="1 2" id="KW-0728">SH3 domain</keyword>
<dbReference type="InterPro" id="IPR001452">
    <property type="entry name" value="SH3_domain"/>
</dbReference>
<evidence type="ECO:0000256" key="2">
    <source>
        <dbReference type="PROSITE-ProRule" id="PRU00192"/>
    </source>
</evidence>
<reference evidence="5 6" key="1">
    <citation type="journal article" date="2013" name="MBio">
        <title>Genome sequencing of the plant pathogen Taphrina deformans, the causal agent of peach leaf curl.</title>
        <authorList>
            <person name="Cisse O.H."/>
            <person name="Almeida J.M.G.C.F."/>
            <person name="Fonseca A."/>
            <person name="Kumar A.A."/>
            <person name="Salojaervi J."/>
            <person name="Overmyer K."/>
            <person name="Hauser P.M."/>
            <person name="Pagni M."/>
        </authorList>
    </citation>
    <scope>NUCLEOTIDE SEQUENCE [LARGE SCALE GENOMIC DNA]</scope>
    <source>
        <strain evidence="6">PYCC 5710 / ATCC 11124 / CBS 356.35 / IMI 108563 / JCM 9778 / NBRC 8474</strain>
    </source>
</reference>
<dbReference type="PRINTS" id="PR00499">
    <property type="entry name" value="P67PHOX"/>
</dbReference>
<name>R4XAS5_TAPDE</name>
<dbReference type="PROSITE" id="PS50002">
    <property type="entry name" value="SH3"/>
    <property type="match status" value="1"/>
</dbReference>
<sequence>MVGTDIPFINRTLGQVYTDLGYLVDVGVISDADYEVITAKIPRRHHDPSATPNLAKLNIRQDSPSIVTPGNGRQVPTAPQPARDNNPAPPAYTGVGQAEALYDYPGPDAGDLSFKLGDKIVIMEYVNNDWWRGESNGREGLFPSNYVRKTSDTGRPLEKVSYEEASKYPALPAHQYNPQRYQPVQYAPAPTNSQVNYAQTGTQAQPQQPVTVVQDKKNGKMHSIGSKVGNAALFGAGATRGKVVDAIF</sequence>
<dbReference type="EMBL" id="CAHR02000039">
    <property type="protein sequence ID" value="CCG81423.1"/>
    <property type="molecule type" value="Genomic_DNA"/>
</dbReference>
<dbReference type="InterPro" id="IPR036028">
    <property type="entry name" value="SH3-like_dom_sf"/>
</dbReference>